<keyword evidence="2" id="KW-1185">Reference proteome</keyword>
<evidence type="ECO:0000313" key="2">
    <source>
        <dbReference type="Proteomes" id="UP001595816"/>
    </source>
</evidence>
<reference evidence="2" key="1">
    <citation type="journal article" date="2019" name="Int. J. Syst. Evol. Microbiol.">
        <title>The Global Catalogue of Microorganisms (GCM) 10K type strain sequencing project: providing services to taxonomists for standard genome sequencing and annotation.</title>
        <authorList>
            <consortium name="The Broad Institute Genomics Platform"/>
            <consortium name="The Broad Institute Genome Sequencing Center for Infectious Disease"/>
            <person name="Wu L."/>
            <person name="Ma J."/>
        </authorList>
    </citation>
    <scope>NUCLEOTIDE SEQUENCE [LARGE SCALE GENOMIC DNA]</scope>
    <source>
        <strain evidence="2">CGMCC 4.7289</strain>
    </source>
</reference>
<protein>
    <submittedName>
        <fullName evidence="1">Uncharacterized protein</fullName>
    </submittedName>
</protein>
<dbReference type="EMBL" id="JBHSAY010000033">
    <property type="protein sequence ID" value="MFC4136766.1"/>
    <property type="molecule type" value="Genomic_DNA"/>
</dbReference>
<evidence type="ECO:0000313" key="1">
    <source>
        <dbReference type="EMBL" id="MFC4136766.1"/>
    </source>
</evidence>
<dbReference type="RefSeq" id="WP_253760628.1">
    <property type="nucleotide sequence ID" value="NZ_JAMZDZ010000001.1"/>
</dbReference>
<sequence>MVLSYVGDGFGFSRLGTVPESGFHYVAEDISVPGPGNPDQGSVGIGMAGAGSFVMPTAPTAVFRASPFAKLIRPAGE</sequence>
<dbReference type="Proteomes" id="UP001595816">
    <property type="component" value="Unassembled WGS sequence"/>
</dbReference>
<accession>A0ABV8M0B9</accession>
<name>A0ABV8M0B9_9ACTN</name>
<proteinExistence type="predicted"/>
<gene>
    <name evidence="1" type="ORF">ACFOZ4_39695</name>
</gene>
<organism evidence="1 2">
    <name type="scientific">Hamadaea flava</name>
    <dbReference type="NCBI Taxonomy" id="1742688"/>
    <lineage>
        <taxon>Bacteria</taxon>
        <taxon>Bacillati</taxon>
        <taxon>Actinomycetota</taxon>
        <taxon>Actinomycetes</taxon>
        <taxon>Micromonosporales</taxon>
        <taxon>Micromonosporaceae</taxon>
        <taxon>Hamadaea</taxon>
    </lineage>
</organism>
<comment type="caution">
    <text evidence="1">The sequence shown here is derived from an EMBL/GenBank/DDBJ whole genome shotgun (WGS) entry which is preliminary data.</text>
</comment>